<gene>
    <name evidence="2" type="ORF">MNB_SUP05-SYMBIONT-5-362</name>
</gene>
<feature type="transmembrane region" description="Helical" evidence="1">
    <location>
        <begin position="6"/>
        <end position="28"/>
    </location>
</feature>
<evidence type="ECO:0000313" key="2">
    <source>
        <dbReference type="EMBL" id="SFV89205.1"/>
    </source>
</evidence>
<accession>A0A1W1E5F7</accession>
<name>A0A1W1E5F7_9ZZZZ</name>
<sequence length="72" mass="7826">MLLLLAPVSIGITLIVSGILSFVFLSVLASVYRDKKRNASERFHIKKIALALNGLFGINIHNAVAFSSLSQK</sequence>
<protein>
    <submittedName>
        <fullName evidence="2">Uncharacterized protein</fullName>
    </submittedName>
</protein>
<reference evidence="2" key="1">
    <citation type="submission" date="2016-10" db="EMBL/GenBank/DDBJ databases">
        <authorList>
            <person name="de Groot N.N."/>
        </authorList>
    </citation>
    <scope>NUCLEOTIDE SEQUENCE</scope>
</reference>
<organism evidence="2">
    <name type="scientific">hydrothermal vent metagenome</name>
    <dbReference type="NCBI Taxonomy" id="652676"/>
    <lineage>
        <taxon>unclassified sequences</taxon>
        <taxon>metagenomes</taxon>
        <taxon>ecological metagenomes</taxon>
    </lineage>
</organism>
<keyword evidence="1" id="KW-1133">Transmembrane helix</keyword>
<dbReference type="EMBL" id="FPHZ01000213">
    <property type="protein sequence ID" value="SFV89205.1"/>
    <property type="molecule type" value="Genomic_DNA"/>
</dbReference>
<proteinExistence type="predicted"/>
<evidence type="ECO:0000256" key="1">
    <source>
        <dbReference type="SAM" id="Phobius"/>
    </source>
</evidence>
<keyword evidence="1" id="KW-0812">Transmembrane</keyword>
<dbReference type="AlphaFoldDB" id="A0A1W1E5F7"/>
<keyword evidence="1" id="KW-0472">Membrane</keyword>